<feature type="region of interest" description="Disordered" evidence="1">
    <location>
        <begin position="498"/>
        <end position="575"/>
    </location>
</feature>
<feature type="compositionally biased region" description="Basic and acidic residues" evidence="1">
    <location>
        <begin position="560"/>
        <end position="570"/>
    </location>
</feature>
<proteinExistence type="predicted"/>
<feature type="compositionally biased region" description="Low complexity" evidence="1">
    <location>
        <begin position="534"/>
        <end position="557"/>
    </location>
</feature>
<comment type="caution">
    <text evidence="2">The sequence shown here is derived from an EMBL/GenBank/DDBJ whole genome shotgun (WGS) entry which is preliminary data.</text>
</comment>
<name>A0A8J6CAS3_DIALT</name>
<evidence type="ECO:0000256" key="1">
    <source>
        <dbReference type="SAM" id="MobiDB-lite"/>
    </source>
</evidence>
<dbReference type="Proteomes" id="UP000751190">
    <property type="component" value="Unassembled WGS sequence"/>
</dbReference>
<organism evidence="2 3">
    <name type="scientific">Diacronema lutheri</name>
    <name type="common">Unicellular marine alga</name>
    <name type="synonym">Monochrysis lutheri</name>
    <dbReference type="NCBI Taxonomy" id="2081491"/>
    <lineage>
        <taxon>Eukaryota</taxon>
        <taxon>Haptista</taxon>
        <taxon>Haptophyta</taxon>
        <taxon>Pavlovophyceae</taxon>
        <taxon>Pavlovales</taxon>
        <taxon>Pavlovaceae</taxon>
        <taxon>Diacronema</taxon>
    </lineage>
</organism>
<feature type="region of interest" description="Disordered" evidence="1">
    <location>
        <begin position="902"/>
        <end position="953"/>
    </location>
</feature>
<dbReference type="OrthoDB" id="10657485at2759"/>
<reference evidence="2" key="1">
    <citation type="submission" date="2021-05" db="EMBL/GenBank/DDBJ databases">
        <title>The genome of the haptophyte Pavlova lutheri (Diacronema luteri, Pavlovales) - a model for lipid biosynthesis in eukaryotic algae.</title>
        <authorList>
            <person name="Hulatt C.J."/>
            <person name="Posewitz M.C."/>
        </authorList>
    </citation>
    <scope>NUCLEOTIDE SEQUENCE</scope>
    <source>
        <strain evidence="2">NIVA-4/92</strain>
    </source>
</reference>
<sequence length="953" mass="95733">MPASDRSRRQANAAGFLPPVVLLAGKEVSDPAAEPGSDAVDRTRGAVLAEVVPREWQRRWAVEDAAGRWQRGLRAEQPAFRSTVLYCEMKFNQALELCRELGPGSPSHFVTLAACECLQLLLTTLAEPAWPLARVLCAELYRSIYSDYDLLTTAPRNAGAGAHGAPPAAIGGARATELVRAPTVAHVPFFDELRRVHALLAKAEAGVRHFDGMAESETAALFRRSRQLTELTDKLVRIADAAPSRALLAGEQVPHAPGASAADDAPSELRARLSTLLAELTSANDELGSAISLFLARPATAIVERAAQLDADSRAELASAVLERFGAEAFGEMGAAELTHTLRALLASNGLDEGVAVIGALAADLAAEGEGPRMTILRSVLGPEPTREMCEAVLALLPVDAADGGEATAATLDDDDAAVALSAGADGTDGGHSGRASSAERVARRTREISALRARAALELNAQFAAATAASVHSRCSAAVACASAARCGGSVGSLPATPTRLSAGSSRFARQPSAAGGMGRCASHAAAHGERPGTSSSTGDVSGSSGTLRRTSRQTSAGVRRDGGSRDARGPSLRAANAVVAGGVGGRDRPGSSGVGASERNIGALLSHGLLGPCGTHMATGAACATGGETHGALSPSAMPVGAAAEWDAEKRVEVSLRALRERRVAAYALDGAALSVAPRTLDLLALRTLPPVGASADPRAQPAAPGTAGGAGTQSGAAAGAGDGTSGARQPPAWLATPNTFSAGGQTAANASTGAAGADAAGAAGAPARCGVAGVPSLVAAVAAQSVTNGGGVPPDMLAWYVEEAALQLLAAAAPVGGSLVAHAPVRGVLGVGADGGGPLARGAQLAHGGGVAGEGAVFVGNESLSVLVSRQPVWEAEARWAAAGLGAADASARGALARGASAAAHERDKARERERSLGRAAVTPLHASRRPSERSASPCTGSTSAPIWKR</sequence>
<feature type="region of interest" description="Disordered" evidence="1">
    <location>
        <begin position="697"/>
        <end position="743"/>
    </location>
</feature>
<keyword evidence="3" id="KW-1185">Reference proteome</keyword>
<feature type="region of interest" description="Disordered" evidence="1">
    <location>
        <begin position="580"/>
        <end position="599"/>
    </location>
</feature>
<evidence type="ECO:0000313" key="2">
    <source>
        <dbReference type="EMBL" id="KAG8464391.1"/>
    </source>
</evidence>
<accession>A0A8J6CAS3</accession>
<protein>
    <submittedName>
        <fullName evidence="2">Uncharacterized protein</fullName>
    </submittedName>
</protein>
<feature type="compositionally biased region" description="Polar residues" evidence="1">
    <location>
        <begin position="942"/>
        <end position="953"/>
    </location>
</feature>
<dbReference type="AlphaFoldDB" id="A0A8J6CAS3"/>
<dbReference type="EMBL" id="JAGTXO010000013">
    <property type="protein sequence ID" value="KAG8464391.1"/>
    <property type="molecule type" value="Genomic_DNA"/>
</dbReference>
<gene>
    <name evidence="2" type="ORF">KFE25_003454</name>
</gene>
<feature type="compositionally biased region" description="Basic and acidic residues" evidence="1">
    <location>
        <begin position="907"/>
        <end position="920"/>
    </location>
</feature>
<feature type="compositionally biased region" description="Gly residues" evidence="1">
    <location>
        <begin position="709"/>
        <end position="727"/>
    </location>
</feature>
<evidence type="ECO:0000313" key="3">
    <source>
        <dbReference type="Proteomes" id="UP000751190"/>
    </source>
</evidence>